<dbReference type="EMBL" id="AKKV01000021">
    <property type="protein sequence ID" value="EIT86328.1"/>
    <property type="molecule type" value="Genomic_DNA"/>
</dbReference>
<proteinExistence type="predicted"/>
<name>I8UHM7_9BACL</name>
<protein>
    <recommendedName>
        <fullName evidence="2">IDEAL domain-containing protein</fullName>
    </recommendedName>
</protein>
<dbReference type="PATRIC" id="fig|1196324.3.peg.1048"/>
<accession>I8UHM7</accession>
<evidence type="ECO:0000313" key="3">
    <source>
        <dbReference type="EMBL" id="EIT86328.1"/>
    </source>
</evidence>
<evidence type="ECO:0000259" key="2">
    <source>
        <dbReference type="SMART" id="SM00914"/>
    </source>
</evidence>
<dbReference type="Proteomes" id="UP000004080">
    <property type="component" value="Unassembled WGS sequence"/>
</dbReference>
<dbReference type="Gene3D" id="4.10.810.10">
    <property type="entry name" value="Virus Scaffolding Protein, Chain A"/>
    <property type="match status" value="1"/>
</dbReference>
<gene>
    <name evidence="3" type="ORF">A374_05171</name>
</gene>
<dbReference type="InterPro" id="IPR027393">
    <property type="entry name" value="Virus_scaffolding_prot_C"/>
</dbReference>
<organism evidence="3 4">
    <name type="scientific">Fictibacillus macauensis ZFHKF-1</name>
    <dbReference type="NCBI Taxonomy" id="1196324"/>
    <lineage>
        <taxon>Bacteria</taxon>
        <taxon>Bacillati</taxon>
        <taxon>Bacillota</taxon>
        <taxon>Bacilli</taxon>
        <taxon>Bacillales</taxon>
        <taxon>Fictibacillaceae</taxon>
        <taxon>Fictibacillus</taxon>
    </lineage>
</organism>
<feature type="domain" description="IDEAL" evidence="2">
    <location>
        <begin position="35"/>
        <end position="71"/>
    </location>
</feature>
<reference evidence="3 4" key="1">
    <citation type="journal article" date="2012" name="J. Bacteriol.">
        <title>Genome of Bacillus macauensis ZFHKF-1, a Long-Chain-Forming Bacterium.</title>
        <authorList>
            <person name="Cai L."/>
            <person name="Zhang T."/>
        </authorList>
    </citation>
    <scope>NUCLEOTIDE SEQUENCE [LARGE SCALE GENOMIC DNA]</scope>
    <source>
        <strain evidence="3 4">ZFHKF-1</strain>
    </source>
</reference>
<dbReference type="InterPro" id="IPR014957">
    <property type="entry name" value="IDEAL_dom"/>
</dbReference>
<feature type="compositionally biased region" description="Polar residues" evidence="1">
    <location>
        <begin position="1"/>
        <end position="11"/>
    </location>
</feature>
<keyword evidence="4" id="KW-1185">Reference proteome</keyword>
<sequence>MKDNTSYNQNMNEHKHGKAQKKNDPFAFEIVAQLILDESLHHFQIKRYKQQIDEALMNKDEEAFHKLTTEYLKLLD</sequence>
<feature type="region of interest" description="Disordered" evidence="1">
    <location>
        <begin position="1"/>
        <end position="20"/>
    </location>
</feature>
<dbReference type="SMART" id="SM00914">
    <property type="entry name" value="IDEAL"/>
    <property type="match status" value="1"/>
</dbReference>
<evidence type="ECO:0000256" key="1">
    <source>
        <dbReference type="SAM" id="MobiDB-lite"/>
    </source>
</evidence>
<dbReference type="Pfam" id="PF08858">
    <property type="entry name" value="IDEAL"/>
    <property type="match status" value="1"/>
</dbReference>
<dbReference type="AlphaFoldDB" id="I8UHM7"/>
<comment type="caution">
    <text evidence="3">The sequence shown here is derived from an EMBL/GenBank/DDBJ whole genome shotgun (WGS) entry which is preliminary data.</text>
</comment>
<dbReference type="RefSeq" id="WP_007201133.1">
    <property type="nucleotide sequence ID" value="NZ_AKKV01000021.1"/>
</dbReference>
<evidence type="ECO:0000313" key="4">
    <source>
        <dbReference type="Proteomes" id="UP000004080"/>
    </source>
</evidence>
<dbReference type="OrthoDB" id="2989967at2"/>